<dbReference type="OrthoDB" id="122135at2"/>
<dbReference type="PANTHER" id="PTHR33164">
    <property type="entry name" value="TRANSCRIPTIONAL REGULATOR, MARR FAMILY"/>
    <property type="match status" value="1"/>
</dbReference>
<dbReference type="InterPro" id="IPR036390">
    <property type="entry name" value="WH_DNA-bd_sf"/>
</dbReference>
<dbReference type="SUPFAM" id="SSF46785">
    <property type="entry name" value="Winged helix' DNA-binding domain"/>
    <property type="match status" value="1"/>
</dbReference>
<organism evidence="2 3">
    <name type="scientific">Acidovorax carolinensis</name>
    <dbReference type="NCBI Taxonomy" id="553814"/>
    <lineage>
        <taxon>Bacteria</taxon>
        <taxon>Pseudomonadati</taxon>
        <taxon>Pseudomonadota</taxon>
        <taxon>Betaproteobacteria</taxon>
        <taxon>Burkholderiales</taxon>
        <taxon>Comamonadaceae</taxon>
        <taxon>Acidovorax</taxon>
    </lineage>
</organism>
<keyword evidence="3" id="KW-1185">Reference proteome</keyword>
<dbReference type="GO" id="GO:0003700">
    <property type="term" value="F:DNA-binding transcription factor activity"/>
    <property type="evidence" value="ECO:0007669"/>
    <property type="project" value="InterPro"/>
</dbReference>
<evidence type="ECO:0000259" key="1">
    <source>
        <dbReference type="Pfam" id="PF12802"/>
    </source>
</evidence>
<feature type="domain" description="HTH marR-type" evidence="1">
    <location>
        <begin position="68"/>
        <end position="124"/>
    </location>
</feature>
<reference evidence="2" key="1">
    <citation type="submission" date="2017-05" db="EMBL/GenBank/DDBJ databases">
        <title>Polyphasic characterization of four soil-derived phenanthrene-degrading Acidovorax strains and proposal of Acidovorax phenanthrenivorans sp. nov.</title>
        <authorList>
            <person name="Singleton D."/>
            <person name="Lee J."/>
            <person name="Dickey A.N."/>
            <person name="Stroud A."/>
            <person name="Scholl E.H."/>
            <person name="Wright F.A."/>
            <person name="Aitken M.D."/>
        </authorList>
    </citation>
    <scope>NUCLEOTIDE SEQUENCE</scope>
    <source>
        <strain evidence="2">P4</strain>
    </source>
</reference>
<accession>A0A240UG70</accession>
<protein>
    <submittedName>
        <fullName evidence="2">MarR family transcriptional regulator</fullName>
    </submittedName>
</protein>
<name>A0A240UG70_9BURK</name>
<dbReference type="GO" id="GO:0006950">
    <property type="term" value="P:response to stress"/>
    <property type="evidence" value="ECO:0007669"/>
    <property type="project" value="TreeGrafter"/>
</dbReference>
<dbReference type="KEGG" id="acis:CBP35_00705"/>
<proteinExistence type="predicted"/>
<evidence type="ECO:0000313" key="3">
    <source>
        <dbReference type="Proteomes" id="UP000194440"/>
    </source>
</evidence>
<dbReference type="Gene3D" id="1.10.10.10">
    <property type="entry name" value="Winged helix-like DNA-binding domain superfamily/Winged helix DNA-binding domain"/>
    <property type="match status" value="1"/>
</dbReference>
<gene>
    <name evidence="2" type="ORF">CBP36_18205</name>
</gene>
<dbReference type="KEGG" id="acip:CBP36_18205"/>
<dbReference type="Pfam" id="PF12802">
    <property type="entry name" value="MarR_2"/>
    <property type="match status" value="1"/>
</dbReference>
<dbReference type="InterPro" id="IPR036388">
    <property type="entry name" value="WH-like_DNA-bd_sf"/>
</dbReference>
<dbReference type="InterPro" id="IPR000835">
    <property type="entry name" value="HTH_MarR-typ"/>
</dbReference>
<dbReference type="EMBL" id="CP021366">
    <property type="protein sequence ID" value="ART60497.1"/>
    <property type="molecule type" value="Genomic_DNA"/>
</dbReference>
<dbReference type="InterPro" id="IPR039422">
    <property type="entry name" value="MarR/SlyA-like"/>
</dbReference>
<dbReference type="Proteomes" id="UP000194440">
    <property type="component" value="Chromosome"/>
</dbReference>
<evidence type="ECO:0000313" key="2">
    <source>
        <dbReference type="EMBL" id="ART60497.1"/>
    </source>
</evidence>
<dbReference type="AlphaFoldDB" id="A0A240UG70"/>
<sequence>MTDSASIAPPAMSLIVPSSALDDRWRQTHLGRLMGSALRRFDARVLQLMARNVEVPLALSNLAARDQVTAAHVHITRHLALQGDRLTELAQRAGMSKQAMANLVDQCEAWGLVTRAADPLDARARRVCFTPTGLAWLRAFRDAVAQAEAEFREEVGPDVATVVAIGLEAYAGAAGG</sequence>
<dbReference type="PANTHER" id="PTHR33164:SF57">
    <property type="entry name" value="MARR-FAMILY TRANSCRIPTIONAL REGULATOR"/>
    <property type="match status" value="1"/>
</dbReference>